<dbReference type="Proteomes" id="UP000245702">
    <property type="component" value="Unassembled WGS sequence"/>
</dbReference>
<accession>A0ABP2C6B5</accession>
<sequence>MVKKPRNMAMQRQISPGWKRPVLLNAFRVNCKLSIDIQYSGRRKNPPAFLQLIPMSSHYLLAGDFSKVNSSSIFSPIKLWASVSA</sequence>
<keyword evidence="2" id="KW-1185">Reference proteome</keyword>
<evidence type="ECO:0000313" key="2">
    <source>
        <dbReference type="Proteomes" id="UP000245702"/>
    </source>
</evidence>
<dbReference type="EMBL" id="FCOW01000009">
    <property type="protein sequence ID" value="CVK19372.1"/>
    <property type="molecule type" value="Genomic_DNA"/>
</dbReference>
<proteinExistence type="predicted"/>
<organism evidence="1 2">
    <name type="scientific">Sporomusa sphaeroides DSM 2875</name>
    <dbReference type="NCBI Taxonomy" id="1337886"/>
    <lineage>
        <taxon>Bacteria</taxon>
        <taxon>Bacillati</taxon>
        <taxon>Bacillota</taxon>
        <taxon>Negativicutes</taxon>
        <taxon>Selenomonadales</taxon>
        <taxon>Sporomusaceae</taxon>
        <taxon>Sporomusa</taxon>
    </lineage>
</organism>
<gene>
    <name evidence="1" type="ORF">SSPH_02023</name>
</gene>
<comment type="caution">
    <text evidence="1">The sequence shown here is derived from an EMBL/GenBank/DDBJ whole genome shotgun (WGS) entry which is preliminary data.</text>
</comment>
<name>A0ABP2C6B5_9FIRM</name>
<protein>
    <submittedName>
        <fullName evidence="1">Uncharacterized protein</fullName>
    </submittedName>
</protein>
<reference evidence="1 2" key="1">
    <citation type="submission" date="2016-01" db="EMBL/GenBank/DDBJ databases">
        <authorList>
            <person name="Brown R."/>
        </authorList>
    </citation>
    <scope>NUCLEOTIDE SEQUENCE [LARGE SCALE GENOMIC DNA]</scope>
    <source>
        <strain evidence="1">Sporomusa sphaeroides DSM 2875</strain>
    </source>
</reference>
<evidence type="ECO:0000313" key="1">
    <source>
        <dbReference type="EMBL" id="CVK19372.1"/>
    </source>
</evidence>